<reference evidence="1 2" key="1">
    <citation type="submission" date="2018-08" db="EMBL/GenBank/DDBJ databases">
        <title>Neisseria animalis ATCC 49930 complete genome.</title>
        <authorList>
            <person name="Veseli I.A."/>
            <person name="Mascarenhas dos Santos A.C."/>
            <person name="Buttler R."/>
            <person name="Pombert J.-F."/>
        </authorList>
    </citation>
    <scope>NUCLEOTIDE SEQUENCE [LARGE SCALE GENOMIC DNA]</scope>
    <source>
        <strain evidence="1 2">ATCC 49930</strain>
    </source>
</reference>
<evidence type="ECO:0000313" key="1">
    <source>
        <dbReference type="EMBL" id="QEY24571.1"/>
    </source>
</evidence>
<sequence>MLNTSDLKLKLQAFERQYEALRNHLQVMEYVKEVDKVVVESALKGLDREMAVLLEHCQV</sequence>
<organism evidence="1 2">
    <name type="scientific">Neisseria animalis</name>
    <dbReference type="NCBI Taxonomy" id="492"/>
    <lineage>
        <taxon>Bacteria</taxon>
        <taxon>Pseudomonadati</taxon>
        <taxon>Pseudomonadota</taxon>
        <taxon>Betaproteobacteria</taxon>
        <taxon>Neisseriales</taxon>
        <taxon>Neisseriaceae</taxon>
        <taxon>Neisseria</taxon>
    </lineage>
</organism>
<name>A0A5P3MUX4_NEIAN</name>
<protein>
    <submittedName>
        <fullName evidence="1">Uncharacterized protein</fullName>
    </submittedName>
</protein>
<dbReference type="AlphaFoldDB" id="A0A5P3MUX4"/>
<keyword evidence="2" id="KW-1185">Reference proteome</keyword>
<proteinExistence type="predicted"/>
<dbReference type="KEGG" id="naq:D0T90_08935"/>
<dbReference type="Proteomes" id="UP000325536">
    <property type="component" value="Chromosome"/>
</dbReference>
<dbReference type="EMBL" id="CP031699">
    <property type="protein sequence ID" value="QEY24571.1"/>
    <property type="molecule type" value="Genomic_DNA"/>
</dbReference>
<evidence type="ECO:0000313" key="2">
    <source>
        <dbReference type="Proteomes" id="UP000325536"/>
    </source>
</evidence>
<accession>A0A5P3MUX4</accession>
<dbReference type="RefSeq" id="WP_123794844.1">
    <property type="nucleotide sequence ID" value="NZ_CP031699.1"/>
</dbReference>
<gene>
    <name evidence="1" type="ORF">D0T90_08935</name>
</gene>